<dbReference type="AlphaFoldDB" id="A0A7C8IC53"/>
<gene>
    <name evidence="2" type="ORF">BDV95DRAFT_603233</name>
</gene>
<keyword evidence="3" id="KW-1185">Reference proteome</keyword>
<protein>
    <submittedName>
        <fullName evidence="2">Uncharacterized protein</fullName>
    </submittedName>
</protein>
<dbReference type="Proteomes" id="UP000481861">
    <property type="component" value="Unassembled WGS sequence"/>
</dbReference>
<organism evidence="2 3">
    <name type="scientific">Massariosphaeria phaeospora</name>
    <dbReference type="NCBI Taxonomy" id="100035"/>
    <lineage>
        <taxon>Eukaryota</taxon>
        <taxon>Fungi</taxon>
        <taxon>Dikarya</taxon>
        <taxon>Ascomycota</taxon>
        <taxon>Pezizomycotina</taxon>
        <taxon>Dothideomycetes</taxon>
        <taxon>Pleosporomycetidae</taxon>
        <taxon>Pleosporales</taxon>
        <taxon>Pleosporales incertae sedis</taxon>
        <taxon>Massariosphaeria</taxon>
    </lineage>
</organism>
<feature type="region of interest" description="Disordered" evidence="1">
    <location>
        <begin position="37"/>
        <end position="164"/>
    </location>
</feature>
<sequence>MSFPLPIVEYQEHREYKRDMLEQKALEERTAAAELSRIQAWQARTAPGNGADKPLPTEKPLPPLPEGTENHDKSLRKKPSKLKGMFRLWKTSKDTEEQGGLDEHKFEMSEGNKTEPTEALTALPPVAHSPAKSEKNKTPKRKLRKMQSIASTKYGDSPTSASFT</sequence>
<evidence type="ECO:0000256" key="1">
    <source>
        <dbReference type="SAM" id="MobiDB-lite"/>
    </source>
</evidence>
<name>A0A7C8IC53_9PLEO</name>
<comment type="caution">
    <text evidence="2">The sequence shown here is derived from an EMBL/GenBank/DDBJ whole genome shotgun (WGS) entry which is preliminary data.</text>
</comment>
<evidence type="ECO:0000313" key="3">
    <source>
        <dbReference type="Proteomes" id="UP000481861"/>
    </source>
</evidence>
<feature type="compositionally biased region" description="Basic and acidic residues" evidence="1">
    <location>
        <begin position="91"/>
        <end position="116"/>
    </location>
</feature>
<evidence type="ECO:0000313" key="2">
    <source>
        <dbReference type="EMBL" id="KAF2875828.1"/>
    </source>
</evidence>
<accession>A0A7C8IC53</accession>
<reference evidence="2 3" key="1">
    <citation type="submission" date="2020-01" db="EMBL/GenBank/DDBJ databases">
        <authorList>
            <consortium name="DOE Joint Genome Institute"/>
            <person name="Haridas S."/>
            <person name="Albert R."/>
            <person name="Binder M."/>
            <person name="Bloem J."/>
            <person name="Labutti K."/>
            <person name="Salamov A."/>
            <person name="Andreopoulos B."/>
            <person name="Baker S.E."/>
            <person name="Barry K."/>
            <person name="Bills G."/>
            <person name="Bluhm B.H."/>
            <person name="Cannon C."/>
            <person name="Castanera R."/>
            <person name="Culley D.E."/>
            <person name="Daum C."/>
            <person name="Ezra D."/>
            <person name="Gonzalez J.B."/>
            <person name="Henrissat B."/>
            <person name="Kuo A."/>
            <person name="Liang C."/>
            <person name="Lipzen A."/>
            <person name="Lutzoni F."/>
            <person name="Magnuson J."/>
            <person name="Mondo S."/>
            <person name="Nolan M."/>
            <person name="Ohm R."/>
            <person name="Pangilinan J."/>
            <person name="Park H.-J.H."/>
            <person name="Ramirez L."/>
            <person name="Alfaro M."/>
            <person name="Sun H."/>
            <person name="Tritt A."/>
            <person name="Yoshinaga Y."/>
            <person name="Zwiers L.-H.L."/>
            <person name="Turgeon B.G."/>
            <person name="Goodwin S.B."/>
            <person name="Spatafora J.W."/>
            <person name="Crous P.W."/>
            <person name="Grigoriev I.V."/>
        </authorList>
    </citation>
    <scope>NUCLEOTIDE SEQUENCE [LARGE SCALE GENOMIC DNA]</scope>
    <source>
        <strain evidence="2 3">CBS 611.86</strain>
    </source>
</reference>
<proteinExistence type="predicted"/>
<dbReference type="EMBL" id="JAADJZ010000004">
    <property type="protein sequence ID" value="KAF2875828.1"/>
    <property type="molecule type" value="Genomic_DNA"/>
</dbReference>